<accession>A0A4V2QB68</accession>
<gene>
    <name evidence="2" type="ORF">EDD76_11672</name>
</gene>
<organism evidence="2 3">
    <name type="scientific">Kineothrix alysoides</name>
    <dbReference type="NCBI Taxonomy" id="1469948"/>
    <lineage>
        <taxon>Bacteria</taxon>
        <taxon>Bacillati</taxon>
        <taxon>Bacillota</taxon>
        <taxon>Clostridia</taxon>
        <taxon>Lachnospirales</taxon>
        <taxon>Lachnospiraceae</taxon>
        <taxon>Kineothrix</taxon>
    </lineage>
</organism>
<dbReference type="OrthoDB" id="116695at2"/>
<evidence type="ECO:0000313" key="2">
    <source>
        <dbReference type="EMBL" id="TCL55232.1"/>
    </source>
</evidence>
<dbReference type="STRING" id="1469948.GCA_000732725_03426"/>
<feature type="signal peptide" evidence="1">
    <location>
        <begin position="1"/>
        <end position="20"/>
    </location>
</feature>
<name>A0A4V2QB68_9FIRM</name>
<evidence type="ECO:0000256" key="1">
    <source>
        <dbReference type="SAM" id="SignalP"/>
    </source>
</evidence>
<feature type="chain" id="PRO_5020993757" evidence="1">
    <location>
        <begin position="21"/>
        <end position="277"/>
    </location>
</feature>
<dbReference type="EMBL" id="SLUO01000016">
    <property type="protein sequence ID" value="TCL55232.1"/>
    <property type="molecule type" value="Genomic_DNA"/>
</dbReference>
<reference evidence="2 3" key="1">
    <citation type="submission" date="2019-03" db="EMBL/GenBank/DDBJ databases">
        <title>Genomic Encyclopedia of Type Strains, Phase IV (KMG-IV): sequencing the most valuable type-strain genomes for metagenomic binning, comparative biology and taxonomic classification.</title>
        <authorList>
            <person name="Goeker M."/>
        </authorList>
    </citation>
    <scope>NUCLEOTIDE SEQUENCE [LARGE SCALE GENOMIC DNA]</scope>
    <source>
        <strain evidence="2 3">DSM 100556</strain>
    </source>
</reference>
<dbReference type="AlphaFoldDB" id="A0A4V2QB68"/>
<comment type="caution">
    <text evidence="2">The sequence shown here is derived from an EMBL/GenBank/DDBJ whole genome shotgun (WGS) entry which is preliminary data.</text>
</comment>
<protein>
    <submittedName>
        <fullName evidence="2">Uncharacterized protein</fullName>
    </submittedName>
</protein>
<dbReference type="RefSeq" id="WP_031392050.1">
    <property type="nucleotide sequence ID" value="NZ_JPNB01000002.1"/>
</dbReference>
<dbReference type="Proteomes" id="UP000295718">
    <property type="component" value="Unassembled WGS sequence"/>
</dbReference>
<keyword evidence="3" id="KW-1185">Reference proteome</keyword>
<keyword evidence="1" id="KW-0732">Signal</keyword>
<sequence>MKKKLLFFLSLIVVAFICFAAIAMMKGMHSEDVILNQTNNVFDGTIGDIPARMMIYRDGSRLTAYYIFKNDNTEYSLTGSYNRITRHFKLSNNDKTILLNGSIHPNAESKDYYILTGSYYSPEADTESGFNLIPAWGLDGEDKDSIYQYLGYDTAQVDAFTDHVIELVRADDREALSQLMSYPLSVVVEGEQMLLNNEQEFLAQYDDIMTADFKSSLTNSFTRYLWGNYNGIQLGDNGRGFLFYKGSEDKDMKIISISNNSPDFSYPSNEDNGITQG</sequence>
<proteinExistence type="predicted"/>
<evidence type="ECO:0000313" key="3">
    <source>
        <dbReference type="Proteomes" id="UP000295718"/>
    </source>
</evidence>